<feature type="signal peptide" evidence="7">
    <location>
        <begin position="1"/>
        <end position="17"/>
    </location>
</feature>
<evidence type="ECO:0000256" key="5">
    <source>
        <dbReference type="ARBA" id="ARBA00023136"/>
    </source>
</evidence>
<keyword evidence="2" id="KW-1003">Cell membrane</keyword>
<name>A0A829WWN4_GLUOY</name>
<dbReference type="Pfam" id="PF01810">
    <property type="entry name" value="LysE"/>
    <property type="match status" value="1"/>
</dbReference>
<organism evidence="8 9">
    <name type="scientific">Gluconobacter oxydans NBRC 3293</name>
    <dbReference type="NCBI Taxonomy" id="1315969"/>
    <lineage>
        <taxon>Bacteria</taxon>
        <taxon>Pseudomonadati</taxon>
        <taxon>Pseudomonadota</taxon>
        <taxon>Alphaproteobacteria</taxon>
        <taxon>Acetobacterales</taxon>
        <taxon>Acetobacteraceae</taxon>
        <taxon>Gluconobacter</taxon>
    </lineage>
</organism>
<comment type="caution">
    <text evidence="8">The sequence shown here is derived from an EMBL/GenBank/DDBJ whole genome shotgun (WGS) entry which is preliminary data.</text>
</comment>
<evidence type="ECO:0000313" key="8">
    <source>
        <dbReference type="EMBL" id="GEM17553.1"/>
    </source>
</evidence>
<protein>
    <submittedName>
        <fullName evidence="8">Lysine transporter LysE</fullName>
    </submittedName>
</protein>
<dbReference type="EMBL" id="BARJ01000010">
    <property type="protein sequence ID" value="GEM17553.1"/>
    <property type="molecule type" value="Genomic_DNA"/>
</dbReference>
<dbReference type="GO" id="GO:0005886">
    <property type="term" value="C:plasma membrane"/>
    <property type="evidence" value="ECO:0007669"/>
    <property type="project" value="UniProtKB-SubCell"/>
</dbReference>
<dbReference type="InterPro" id="IPR001123">
    <property type="entry name" value="LeuE-type"/>
</dbReference>
<accession>A0A829WWN4</accession>
<dbReference type="GO" id="GO:0015171">
    <property type="term" value="F:amino acid transmembrane transporter activity"/>
    <property type="evidence" value="ECO:0007669"/>
    <property type="project" value="TreeGrafter"/>
</dbReference>
<reference evidence="8 9" key="1">
    <citation type="submission" date="2013-04" db="EMBL/GenBank/DDBJ databases">
        <title>Gluconobacter oxydans NBRC 3293 whole genome sequence.</title>
        <authorList>
            <person name="Matsutani M."/>
            <person name="Yakushi T."/>
            <person name="Matsushita K."/>
        </authorList>
    </citation>
    <scope>NUCLEOTIDE SEQUENCE [LARGE SCALE GENOMIC DNA]</scope>
    <source>
        <strain evidence="8 9">NBRC 3293</strain>
    </source>
</reference>
<dbReference type="AlphaFoldDB" id="A0A829WWN4"/>
<keyword evidence="7" id="KW-0732">Signal</keyword>
<gene>
    <name evidence="8" type="ORF">NBRC3293_2050</name>
</gene>
<feature type="chain" id="PRO_5032446262" evidence="7">
    <location>
        <begin position="18"/>
        <end position="211"/>
    </location>
</feature>
<keyword evidence="3 6" id="KW-0812">Transmembrane</keyword>
<evidence type="ECO:0000256" key="1">
    <source>
        <dbReference type="ARBA" id="ARBA00004651"/>
    </source>
</evidence>
<evidence type="ECO:0000256" key="3">
    <source>
        <dbReference type="ARBA" id="ARBA00022692"/>
    </source>
</evidence>
<dbReference type="PANTHER" id="PTHR30086:SF20">
    <property type="entry name" value="ARGININE EXPORTER PROTEIN ARGO-RELATED"/>
    <property type="match status" value="1"/>
</dbReference>
<evidence type="ECO:0000256" key="6">
    <source>
        <dbReference type="SAM" id="Phobius"/>
    </source>
</evidence>
<comment type="subcellular location">
    <subcellularLocation>
        <location evidence="1">Cell membrane</location>
        <topology evidence="1">Multi-pass membrane protein</topology>
    </subcellularLocation>
</comment>
<feature type="transmembrane region" description="Helical" evidence="6">
    <location>
        <begin position="67"/>
        <end position="89"/>
    </location>
</feature>
<dbReference type="RefSeq" id="WP_172493082.1">
    <property type="nucleotide sequence ID" value="NZ_BARJ01000010.1"/>
</dbReference>
<feature type="transmembrane region" description="Helical" evidence="6">
    <location>
        <begin position="185"/>
        <end position="204"/>
    </location>
</feature>
<keyword evidence="5 6" id="KW-0472">Membrane</keyword>
<dbReference type="Proteomes" id="UP000484858">
    <property type="component" value="Unassembled WGS sequence"/>
</dbReference>
<evidence type="ECO:0000256" key="2">
    <source>
        <dbReference type="ARBA" id="ARBA00022475"/>
    </source>
</evidence>
<feature type="transmembrane region" description="Helical" evidence="6">
    <location>
        <begin position="143"/>
        <end position="165"/>
    </location>
</feature>
<evidence type="ECO:0000256" key="4">
    <source>
        <dbReference type="ARBA" id="ARBA00022989"/>
    </source>
</evidence>
<sequence length="211" mass="22303">MSLHILLAFWAVSIALAATPGADWAYVISAGIRSQAAVIPAVFGLFLGYLAITCLVAGGIGALVASVPLAITILTFAGAAYLIKLGISLLRHPPLPKEGDDQETGTRRWITKGFAISGLNPKALLFFLAFLAQFTTLAGAWPVFLQIAVLGTIHIVNCVMIYPAVGFGARSVLRERPMASRITGYASRTIMIALGCLLLAERLMKISSSGM</sequence>
<keyword evidence="4 6" id="KW-1133">Transmembrane helix</keyword>
<evidence type="ECO:0000313" key="9">
    <source>
        <dbReference type="Proteomes" id="UP000484858"/>
    </source>
</evidence>
<feature type="transmembrane region" description="Helical" evidence="6">
    <location>
        <begin position="37"/>
        <end position="60"/>
    </location>
</feature>
<proteinExistence type="predicted"/>
<evidence type="ECO:0000256" key="7">
    <source>
        <dbReference type="SAM" id="SignalP"/>
    </source>
</evidence>
<dbReference type="PANTHER" id="PTHR30086">
    <property type="entry name" value="ARGININE EXPORTER PROTEIN ARGO"/>
    <property type="match status" value="1"/>
</dbReference>